<dbReference type="Pfam" id="PF00817">
    <property type="entry name" value="IMS"/>
    <property type="match status" value="1"/>
</dbReference>
<dbReference type="EMBL" id="JBEYBF010000006">
    <property type="protein sequence ID" value="MEU1952527.1"/>
    <property type="molecule type" value="Genomic_DNA"/>
</dbReference>
<dbReference type="SUPFAM" id="SSF56672">
    <property type="entry name" value="DNA/RNA polymerases"/>
    <property type="match status" value="1"/>
</dbReference>
<keyword evidence="4" id="KW-0460">Magnesium</keyword>
<keyword evidence="4" id="KW-0235">DNA replication</keyword>
<evidence type="ECO:0000313" key="7">
    <source>
        <dbReference type="EMBL" id="MEU1952527.1"/>
    </source>
</evidence>
<evidence type="ECO:0000313" key="8">
    <source>
        <dbReference type="Proteomes" id="UP001550628"/>
    </source>
</evidence>
<comment type="catalytic activity">
    <reaction evidence="3 4">
        <text>DNA(n) + a 2'-deoxyribonucleoside 5'-triphosphate = DNA(n+1) + diphosphate</text>
        <dbReference type="Rhea" id="RHEA:22508"/>
        <dbReference type="Rhea" id="RHEA-COMP:17339"/>
        <dbReference type="Rhea" id="RHEA-COMP:17340"/>
        <dbReference type="ChEBI" id="CHEBI:33019"/>
        <dbReference type="ChEBI" id="CHEBI:61560"/>
        <dbReference type="ChEBI" id="CHEBI:173112"/>
        <dbReference type="EC" id="2.7.7.7"/>
    </reaction>
</comment>
<feature type="region of interest" description="Disordered" evidence="5">
    <location>
        <begin position="1"/>
        <end position="30"/>
    </location>
</feature>
<dbReference type="InterPro" id="IPR036775">
    <property type="entry name" value="DNA_pol_Y-fam_lit_finger_sf"/>
</dbReference>
<keyword evidence="8" id="KW-1185">Reference proteome</keyword>
<dbReference type="InterPro" id="IPR043502">
    <property type="entry name" value="DNA/RNA_pol_sf"/>
</dbReference>
<keyword evidence="4" id="KW-0234">DNA repair</keyword>
<dbReference type="Proteomes" id="UP001550628">
    <property type="component" value="Unassembled WGS sequence"/>
</dbReference>
<feature type="binding site" evidence="4">
    <location>
        <position position="134"/>
    </location>
    <ligand>
        <name>Mg(2+)</name>
        <dbReference type="ChEBI" id="CHEBI:18420"/>
    </ligand>
</feature>
<sequence>MFEYGPGAPAPGPPEDPVETAPPARPTRRPRIAARDHASILHADLDSFYASVEQRDQPRLRGRPVLVGGGVVLAASYEAKAAGVRTPMNIGKALSLCPEATVVPPRMPVYAEASRSVFEIFADTTPIVEGISIDEAFLDVAGLRRIAGEPEAIAADLRVRVRREVGLPISVGIAGTKFLAKVASAVAKPDGLLRVEPAEELGFLHPLPVHRLWGVGPVTERALHAHGIERIGQLAELGEAGLRPIVGVAAARHLHALSWARDPRRVETGRRRRSLGAQRALGRRPHPPAEIEAYLHGLTDRLGRRLRAARRSCRTVVLRMRFDDFTRATRSHTLPAATDHTETILRAARSLLTEAMPLITARGLTLIGLALTNLENADPRQLALPFDQEPAPALDTALDALRTRFGSGAVTRAALLRHGEGLSVPLLPD</sequence>
<dbReference type="Gene3D" id="3.30.1490.100">
    <property type="entry name" value="DNA polymerase, Y-family, little finger domain"/>
    <property type="match status" value="1"/>
</dbReference>
<dbReference type="CDD" id="cd03586">
    <property type="entry name" value="PolY_Pol_IV_kappa"/>
    <property type="match status" value="1"/>
</dbReference>
<dbReference type="Gene3D" id="3.40.1170.60">
    <property type="match status" value="1"/>
</dbReference>
<dbReference type="Gene3D" id="1.10.150.20">
    <property type="entry name" value="5' to 3' exonuclease, C-terminal subdomain"/>
    <property type="match status" value="1"/>
</dbReference>
<evidence type="ECO:0000259" key="6">
    <source>
        <dbReference type="PROSITE" id="PS50173"/>
    </source>
</evidence>
<dbReference type="InterPro" id="IPR050116">
    <property type="entry name" value="DNA_polymerase-Y"/>
</dbReference>
<keyword evidence="4" id="KW-0227">DNA damage</keyword>
<evidence type="ECO:0000256" key="4">
    <source>
        <dbReference type="HAMAP-Rule" id="MF_01113"/>
    </source>
</evidence>
<dbReference type="NCBIfam" id="NF002677">
    <property type="entry name" value="PRK02406.1"/>
    <property type="match status" value="1"/>
</dbReference>
<comment type="subcellular location">
    <subcellularLocation>
        <location evidence="4">Cytoplasm</location>
    </subcellularLocation>
</comment>
<dbReference type="EC" id="2.7.7.7" evidence="4"/>
<feature type="active site" evidence="4">
    <location>
        <position position="135"/>
    </location>
</feature>
<proteinExistence type="inferred from homology"/>
<keyword evidence="4" id="KW-0515">Mutator protein</keyword>
<dbReference type="GO" id="GO:0003887">
    <property type="term" value="F:DNA-directed DNA polymerase activity"/>
    <property type="evidence" value="ECO:0007669"/>
    <property type="project" value="UniProtKB-EC"/>
</dbReference>
<dbReference type="Pfam" id="PF11799">
    <property type="entry name" value="IMS_C"/>
    <property type="match status" value="1"/>
</dbReference>
<dbReference type="HAMAP" id="MF_01113">
    <property type="entry name" value="DNApol_IV"/>
    <property type="match status" value="1"/>
</dbReference>
<evidence type="ECO:0000256" key="5">
    <source>
        <dbReference type="SAM" id="MobiDB-lite"/>
    </source>
</evidence>
<protein>
    <recommendedName>
        <fullName evidence="4">DNA polymerase IV</fullName>
        <shortName evidence="4">Pol IV</shortName>
        <ecNumber evidence="4">2.7.7.7</ecNumber>
    </recommendedName>
</protein>
<keyword evidence="4 7" id="KW-0548">Nucleotidyltransferase</keyword>
<reference evidence="7 8" key="1">
    <citation type="submission" date="2024-06" db="EMBL/GenBank/DDBJ databases">
        <title>The Natural Products Discovery Center: Release of the First 8490 Sequenced Strains for Exploring Actinobacteria Biosynthetic Diversity.</title>
        <authorList>
            <person name="Kalkreuter E."/>
            <person name="Kautsar S.A."/>
            <person name="Yang D."/>
            <person name="Bader C.D."/>
            <person name="Teijaro C.N."/>
            <person name="Fluegel L."/>
            <person name="Davis C.M."/>
            <person name="Simpson J.R."/>
            <person name="Lauterbach L."/>
            <person name="Steele A.D."/>
            <person name="Gui C."/>
            <person name="Meng S."/>
            <person name="Li G."/>
            <person name="Viehrig K."/>
            <person name="Ye F."/>
            <person name="Su P."/>
            <person name="Kiefer A.F."/>
            <person name="Nichols A."/>
            <person name="Cepeda A.J."/>
            <person name="Yan W."/>
            <person name="Fan B."/>
            <person name="Jiang Y."/>
            <person name="Adhikari A."/>
            <person name="Zheng C.-J."/>
            <person name="Schuster L."/>
            <person name="Cowan T.M."/>
            <person name="Smanski M.J."/>
            <person name="Chevrette M.G."/>
            <person name="De Carvalho L.P.S."/>
            <person name="Shen B."/>
        </authorList>
    </citation>
    <scope>NUCLEOTIDE SEQUENCE [LARGE SCALE GENOMIC DNA]</scope>
    <source>
        <strain evidence="7 8">NPDC019708</strain>
    </source>
</reference>
<feature type="domain" description="UmuC" evidence="6">
    <location>
        <begin position="40"/>
        <end position="216"/>
    </location>
</feature>
<dbReference type="SUPFAM" id="SSF100879">
    <property type="entry name" value="Lesion bypass DNA polymerase (Y-family), little finger domain"/>
    <property type="match status" value="1"/>
</dbReference>
<keyword evidence="4" id="KW-0238">DNA-binding</keyword>
<feature type="binding site" evidence="4">
    <location>
        <position position="44"/>
    </location>
    <ligand>
        <name>Mg(2+)</name>
        <dbReference type="ChEBI" id="CHEBI:18420"/>
    </ligand>
</feature>
<name>A0ABV2WNS3_9NOCA</name>
<dbReference type="InterPro" id="IPR022880">
    <property type="entry name" value="DNApol_IV"/>
</dbReference>
<dbReference type="InterPro" id="IPR043128">
    <property type="entry name" value="Rev_trsase/Diguanyl_cyclase"/>
</dbReference>
<dbReference type="Pfam" id="PF11798">
    <property type="entry name" value="IMS_HHH"/>
    <property type="match status" value="1"/>
</dbReference>
<dbReference type="PANTHER" id="PTHR11076:SF33">
    <property type="entry name" value="DNA POLYMERASE KAPPA"/>
    <property type="match status" value="1"/>
</dbReference>
<keyword evidence="4 7" id="KW-0808">Transferase</keyword>
<keyword evidence="4" id="KW-0239">DNA-directed DNA polymerase</keyword>
<comment type="function">
    <text evidence="2 4">Poorly processive, error-prone DNA polymerase involved in untargeted mutagenesis. Copies undamaged DNA at stalled replication forks, which arise in vivo from mismatched or misaligned primer ends. These misaligned primers can be extended by PolIV. Exhibits no 3'-5' exonuclease (proofreading) activity. May be involved in translesional synthesis, in conjunction with the beta clamp from PolIII.</text>
</comment>
<gene>
    <name evidence="4 7" type="primary">dinB</name>
    <name evidence="7" type="ORF">ABZ510_11750</name>
</gene>
<dbReference type="InterPro" id="IPR017961">
    <property type="entry name" value="DNA_pol_Y-fam_little_finger"/>
</dbReference>
<dbReference type="RefSeq" id="WP_356955684.1">
    <property type="nucleotide sequence ID" value="NZ_JBEYBD010000004.1"/>
</dbReference>
<keyword evidence="4" id="KW-0963">Cytoplasm</keyword>
<evidence type="ECO:0000256" key="1">
    <source>
        <dbReference type="ARBA" id="ARBA00010945"/>
    </source>
</evidence>
<comment type="similarity">
    <text evidence="1 4">Belongs to the DNA polymerase type-Y family.</text>
</comment>
<organism evidence="7 8">
    <name type="scientific">Nocardia rhamnosiphila</name>
    <dbReference type="NCBI Taxonomy" id="426716"/>
    <lineage>
        <taxon>Bacteria</taxon>
        <taxon>Bacillati</taxon>
        <taxon>Actinomycetota</taxon>
        <taxon>Actinomycetes</taxon>
        <taxon>Mycobacteriales</taxon>
        <taxon>Nocardiaceae</taxon>
        <taxon>Nocardia</taxon>
    </lineage>
</organism>
<keyword evidence="4" id="KW-0479">Metal-binding</keyword>
<dbReference type="InterPro" id="IPR024728">
    <property type="entry name" value="PolY_HhH_motif"/>
</dbReference>
<dbReference type="Gene3D" id="3.30.70.270">
    <property type="match status" value="1"/>
</dbReference>
<comment type="caution">
    <text evidence="7">The sequence shown here is derived from an EMBL/GenBank/DDBJ whole genome shotgun (WGS) entry which is preliminary data.</text>
</comment>
<evidence type="ECO:0000256" key="3">
    <source>
        <dbReference type="ARBA" id="ARBA00049244"/>
    </source>
</evidence>
<comment type="subunit">
    <text evidence="4">Monomer.</text>
</comment>
<dbReference type="NCBIfam" id="NF003015">
    <property type="entry name" value="PRK03858.1"/>
    <property type="match status" value="1"/>
</dbReference>
<accession>A0ABV2WNS3</accession>
<evidence type="ECO:0000256" key="2">
    <source>
        <dbReference type="ARBA" id="ARBA00025589"/>
    </source>
</evidence>
<feature type="site" description="Substrate discrimination" evidence="4">
    <location>
        <position position="49"/>
    </location>
</feature>
<dbReference type="PANTHER" id="PTHR11076">
    <property type="entry name" value="DNA REPAIR POLYMERASE UMUC / TRANSFERASE FAMILY MEMBER"/>
    <property type="match status" value="1"/>
</dbReference>
<comment type="cofactor">
    <cofactor evidence="4">
        <name>Mg(2+)</name>
        <dbReference type="ChEBI" id="CHEBI:18420"/>
    </cofactor>
    <text evidence="4">Binds 2 magnesium ions per subunit.</text>
</comment>
<dbReference type="InterPro" id="IPR001126">
    <property type="entry name" value="UmuC"/>
</dbReference>
<dbReference type="PROSITE" id="PS50173">
    <property type="entry name" value="UMUC"/>
    <property type="match status" value="1"/>
</dbReference>